<protein>
    <submittedName>
        <fullName evidence="1">Uncharacterized protein</fullName>
    </submittedName>
</protein>
<dbReference type="AlphaFoldDB" id="A0A8J2PBS2"/>
<comment type="caution">
    <text evidence="1">The sequence shown here is derived from an EMBL/GenBank/DDBJ whole genome shotgun (WGS) entry which is preliminary data.</text>
</comment>
<organism evidence="1 2">
    <name type="scientific">Allacma fusca</name>
    <dbReference type="NCBI Taxonomy" id="39272"/>
    <lineage>
        <taxon>Eukaryota</taxon>
        <taxon>Metazoa</taxon>
        <taxon>Ecdysozoa</taxon>
        <taxon>Arthropoda</taxon>
        <taxon>Hexapoda</taxon>
        <taxon>Collembola</taxon>
        <taxon>Symphypleona</taxon>
        <taxon>Sminthuridae</taxon>
        <taxon>Allacma</taxon>
    </lineage>
</organism>
<evidence type="ECO:0000313" key="1">
    <source>
        <dbReference type="EMBL" id="CAG7822492.1"/>
    </source>
</evidence>
<gene>
    <name evidence="1" type="ORF">AFUS01_LOCUS32762</name>
</gene>
<feature type="non-terminal residue" evidence="1">
    <location>
        <position position="1"/>
    </location>
</feature>
<keyword evidence="2" id="KW-1185">Reference proteome</keyword>
<evidence type="ECO:0000313" key="2">
    <source>
        <dbReference type="Proteomes" id="UP000708208"/>
    </source>
</evidence>
<proteinExistence type="predicted"/>
<accession>A0A8J2PBS2</accession>
<dbReference type="Proteomes" id="UP000708208">
    <property type="component" value="Unassembled WGS sequence"/>
</dbReference>
<name>A0A8J2PBS2_9HEXA</name>
<dbReference type="EMBL" id="CAJVCH010526505">
    <property type="protein sequence ID" value="CAG7822492.1"/>
    <property type="molecule type" value="Genomic_DNA"/>
</dbReference>
<reference evidence="1" key="1">
    <citation type="submission" date="2021-06" db="EMBL/GenBank/DDBJ databases">
        <authorList>
            <person name="Hodson N. C."/>
            <person name="Mongue J. A."/>
            <person name="Jaron S. K."/>
        </authorList>
    </citation>
    <scope>NUCLEOTIDE SEQUENCE</scope>
</reference>
<sequence length="20" mass="2444">RDVQLFERRFGIVRYCLGCI</sequence>